<dbReference type="InterPro" id="IPR013589">
    <property type="entry name" value="Bac_transglu_N"/>
</dbReference>
<dbReference type="SMART" id="SM00460">
    <property type="entry name" value="TGc"/>
    <property type="match status" value="1"/>
</dbReference>
<dbReference type="AlphaFoldDB" id="A0A975SLF3"/>
<name>A0A975SLF3_9RHOO</name>
<sequence length="340" mass="36535">MAELPLTLPGDKLPSPLPEADGLLAAGADQASYRVIHETEYRYGHPVALSQQLLHLAPRDLPWQHIRSQALSLSPEPALRLTRQDAFGNPVTLLAFETPHDCLVVRAETRVTVFSHLPDPGAGQGPDWETAVALFRYSGASHPPAPLVLAASQFLFASPFVPLASAFAAFAADCFPPGRSVLAGARALMGKIHREFQFDEEATSVATPVAEVLEKRRGVCQDFAHLMLACLRSLGLPARYMSGYILTLPPPGQPRLVGADASHAWVSLYCPEVGWVDLDPTNNLLPDLQHITLAWGRDFSDVSPMRGVILGGGAHDLEVRVTVQPEQSPEPGAAPAVPSP</sequence>
<dbReference type="RefSeq" id="WP_216128883.1">
    <property type="nucleotide sequence ID" value="NZ_CP064782.1"/>
</dbReference>
<dbReference type="Pfam" id="PF08379">
    <property type="entry name" value="Bact_transglu_N"/>
    <property type="match status" value="1"/>
</dbReference>
<dbReference type="Pfam" id="PF01841">
    <property type="entry name" value="Transglut_core"/>
    <property type="match status" value="1"/>
</dbReference>
<dbReference type="EMBL" id="CP064782">
    <property type="protein sequence ID" value="QWT48504.1"/>
    <property type="molecule type" value="Genomic_DNA"/>
</dbReference>
<proteinExistence type="predicted"/>
<dbReference type="KEGG" id="aiq:Azoinq_11670"/>
<evidence type="ECO:0000313" key="3">
    <source>
        <dbReference type="Proteomes" id="UP000683428"/>
    </source>
</evidence>
<feature type="domain" description="Transglutaminase-like" evidence="1">
    <location>
        <begin position="212"/>
        <end position="282"/>
    </location>
</feature>
<gene>
    <name evidence="2" type="ORF">Azoinq_11670</name>
</gene>
<dbReference type="PANTHER" id="PTHR33490:SF7">
    <property type="entry name" value="BLR2979 PROTEIN"/>
    <property type="match status" value="1"/>
</dbReference>
<dbReference type="InterPro" id="IPR002931">
    <property type="entry name" value="Transglutaminase-like"/>
</dbReference>
<dbReference type="Proteomes" id="UP000683428">
    <property type="component" value="Chromosome"/>
</dbReference>
<keyword evidence="3" id="KW-1185">Reference proteome</keyword>
<protein>
    <submittedName>
        <fullName evidence="2">Transglutaminase family protein</fullName>
    </submittedName>
</protein>
<dbReference type="PANTHER" id="PTHR33490">
    <property type="entry name" value="BLR5614 PROTEIN-RELATED"/>
    <property type="match status" value="1"/>
</dbReference>
<accession>A0A975SLF3</accession>
<evidence type="ECO:0000259" key="1">
    <source>
        <dbReference type="SMART" id="SM00460"/>
    </source>
</evidence>
<organism evidence="2 3">
    <name type="scientific">Azospira inquinata</name>
    <dbReference type="NCBI Taxonomy" id="2785627"/>
    <lineage>
        <taxon>Bacteria</taxon>
        <taxon>Pseudomonadati</taxon>
        <taxon>Pseudomonadota</taxon>
        <taxon>Betaproteobacteria</taxon>
        <taxon>Rhodocyclales</taxon>
        <taxon>Rhodocyclaceae</taxon>
        <taxon>Azospira</taxon>
    </lineage>
</organism>
<evidence type="ECO:0000313" key="2">
    <source>
        <dbReference type="EMBL" id="QWT48504.1"/>
    </source>
</evidence>
<reference evidence="2" key="1">
    <citation type="submission" date="2020-11" db="EMBL/GenBank/DDBJ databases">
        <title>Azospira inquinata sp. nov.</title>
        <authorList>
            <person name="Moe W.M."/>
            <person name="Mikes M.C."/>
        </authorList>
    </citation>
    <scope>NUCLEOTIDE SEQUENCE</scope>
    <source>
        <strain evidence="2">Azo-3</strain>
    </source>
</reference>